<dbReference type="OrthoDB" id="152510at2"/>
<dbReference type="EMBL" id="SDMK01000001">
    <property type="protein sequence ID" value="RXS97319.1"/>
    <property type="molecule type" value="Genomic_DNA"/>
</dbReference>
<proteinExistence type="predicted"/>
<dbReference type="RefSeq" id="WP_129207098.1">
    <property type="nucleotide sequence ID" value="NZ_BMGU01000001.1"/>
</dbReference>
<dbReference type="SUPFAM" id="SSF51735">
    <property type="entry name" value="NAD(P)-binding Rossmann-fold domains"/>
    <property type="match status" value="1"/>
</dbReference>
<accession>A0A4Q1SIT7</accession>
<gene>
    <name evidence="2" type="ORF">ESZ00_05260</name>
</gene>
<dbReference type="PANTHER" id="PTHR47129">
    <property type="entry name" value="QUINONE OXIDOREDUCTASE 2"/>
    <property type="match status" value="1"/>
</dbReference>
<dbReference type="Gene3D" id="3.90.25.10">
    <property type="entry name" value="UDP-galactose 4-epimerase, domain 1"/>
    <property type="match status" value="1"/>
</dbReference>
<evidence type="ECO:0000259" key="1">
    <source>
        <dbReference type="Pfam" id="PF13460"/>
    </source>
</evidence>
<dbReference type="AlphaFoldDB" id="A0A4Q1SIT7"/>
<dbReference type="CDD" id="cd05269">
    <property type="entry name" value="TMR_SDR_a"/>
    <property type="match status" value="1"/>
</dbReference>
<dbReference type="InterPro" id="IPR052718">
    <property type="entry name" value="NmrA-type_oxidoreductase"/>
</dbReference>
<evidence type="ECO:0000313" key="2">
    <source>
        <dbReference type="EMBL" id="RXS97319.1"/>
    </source>
</evidence>
<keyword evidence="3" id="KW-1185">Reference proteome</keyword>
<name>A0A4Q1SIT7_9BACT</name>
<feature type="domain" description="NAD(P)-binding" evidence="1">
    <location>
        <begin position="6"/>
        <end position="178"/>
    </location>
</feature>
<dbReference type="InterPro" id="IPR016040">
    <property type="entry name" value="NAD(P)-bd_dom"/>
</dbReference>
<evidence type="ECO:0000313" key="3">
    <source>
        <dbReference type="Proteomes" id="UP000290253"/>
    </source>
</evidence>
<dbReference type="Pfam" id="PF13460">
    <property type="entry name" value="NAD_binding_10"/>
    <property type="match status" value="1"/>
</dbReference>
<organism evidence="2 3">
    <name type="scientific">Silvibacterium dinghuense</name>
    <dbReference type="NCBI Taxonomy" id="1560006"/>
    <lineage>
        <taxon>Bacteria</taxon>
        <taxon>Pseudomonadati</taxon>
        <taxon>Acidobacteriota</taxon>
        <taxon>Terriglobia</taxon>
        <taxon>Terriglobales</taxon>
        <taxon>Acidobacteriaceae</taxon>
        <taxon>Silvibacterium</taxon>
    </lineage>
</organism>
<dbReference type="InterPro" id="IPR036291">
    <property type="entry name" value="NAD(P)-bd_dom_sf"/>
</dbReference>
<sequence>MIVVTGATGQLGKLVIEALLGKVPVGQIVAAVRNPAKAADLAAKGVQVREADYARPETLATAFAGATRVLLISGSEIGQRIPQHKAVIDAAKAAGAGLLAYTSILHADTSPLLLAAEHLATEQYLVASGLPYALLRNGWYTENYTVGLQNTLQHGVIFGASGEGRIATAARADYAVAAAAVLTGSGHENQTYELAGDSAFTLTGFAAELSRQSGQSIRYQNLTEAEFEKILTGFLPPPIAHLLADSSARAAGNALDDSSHTLSRIIGHPTTPISETLAAALAAIR</sequence>
<reference evidence="2 3" key="1">
    <citation type="journal article" date="2016" name="Int. J. Syst. Evol. Microbiol.">
        <title>Acidipila dinghuensis sp. nov., an acidobacterium isolated from forest soil.</title>
        <authorList>
            <person name="Jiang Y.W."/>
            <person name="Wang J."/>
            <person name="Chen M.H."/>
            <person name="Lv Y.Y."/>
            <person name="Qiu L.H."/>
        </authorList>
    </citation>
    <scope>NUCLEOTIDE SEQUENCE [LARGE SCALE GENOMIC DNA]</scope>
    <source>
        <strain evidence="2 3">DHOF10</strain>
    </source>
</reference>
<comment type="caution">
    <text evidence="2">The sequence shown here is derived from an EMBL/GenBank/DDBJ whole genome shotgun (WGS) entry which is preliminary data.</text>
</comment>
<dbReference type="PANTHER" id="PTHR47129:SF1">
    <property type="entry name" value="NMRA-LIKE DOMAIN-CONTAINING PROTEIN"/>
    <property type="match status" value="1"/>
</dbReference>
<dbReference type="Gene3D" id="3.40.50.720">
    <property type="entry name" value="NAD(P)-binding Rossmann-like Domain"/>
    <property type="match status" value="1"/>
</dbReference>
<dbReference type="Proteomes" id="UP000290253">
    <property type="component" value="Unassembled WGS sequence"/>
</dbReference>
<protein>
    <submittedName>
        <fullName evidence="2">SDR family oxidoreductase</fullName>
    </submittedName>
</protein>